<evidence type="ECO:0000313" key="2">
    <source>
        <dbReference type="Proteomes" id="UP000004750"/>
    </source>
</evidence>
<sequence length="113" mass="12408">VAATLAEYGGLWRDFDTLFGSSAEAGTIRPVHDLTDWHTGLLIASGVVSGLVDNGRQRILIKGRTIKLKAVKRRENEDGDVVAEERRDVFSTEIKAIDLTQDAPTYGDILIIK</sequence>
<accession>G9ZJD8</accession>
<dbReference type="STRING" id="797473.HMPREF9080_02907"/>
<dbReference type="Proteomes" id="UP000004750">
    <property type="component" value="Unassembled WGS sequence"/>
</dbReference>
<feature type="non-terminal residue" evidence="1">
    <location>
        <position position="1"/>
    </location>
</feature>
<organism evidence="1 2">
    <name type="scientific">Cardiobacterium valvarum F0432</name>
    <dbReference type="NCBI Taxonomy" id="797473"/>
    <lineage>
        <taxon>Bacteria</taxon>
        <taxon>Pseudomonadati</taxon>
        <taxon>Pseudomonadota</taxon>
        <taxon>Gammaproteobacteria</taxon>
        <taxon>Cardiobacteriales</taxon>
        <taxon>Cardiobacteriaceae</taxon>
        <taxon>Cardiobacterium</taxon>
    </lineage>
</organism>
<name>G9ZJD8_9GAMM</name>
<proteinExistence type="predicted"/>
<gene>
    <name evidence="1" type="ORF">HMPREF9080_02907</name>
</gene>
<protein>
    <submittedName>
        <fullName evidence="1">Uncharacterized protein</fullName>
    </submittedName>
</protein>
<evidence type="ECO:0000313" key="1">
    <source>
        <dbReference type="EMBL" id="EHM49962.1"/>
    </source>
</evidence>
<reference evidence="1 2" key="1">
    <citation type="submission" date="2011-08" db="EMBL/GenBank/DDBJ databases">
        <authorList>
            <person name="Weinstock G."/>
            <person name="Sodergren E."/>
            <person name="Clifton S."/>
            <person name="Fulton L."/>
            <person name="Fulton B."/>
            <person name="Courtney L."/>
            <person name="Fronick C."/>
            <person name="Harrison M."/>
            <person name="Strong C."/>
            <person name="Farmer C."/>
            <person name="Delahaunty K."/>
            <person name="Markovic C."/>
            <person name="Hall O."/>
            <person name="Minx P."/>
            <person name="Tomlinson C."/>
            <person name="Mitreva M."/>
            <person name="Hou S."/>
            <person name="Chen J."/>
            <person name="Wollam A."/>
            <person name="Pepin K.H."/>
            <person name="Johnson M."/>
            <person name="Bhonagiri V."/>
            <person name="Zhang X."/>
            <person name="Suruliraj S."/>
            <person name="Warren W."/>
            <person name="Chinwalla A."/>
            <person name="Mardis E.R."/>
            <person name="Wilson R.K."/>
        </authorList>
    </citation>
    <scope>NUCLEOTIDE SEQUENCE [LARGE SCALE GENOMIC DNA]</scope>
    <source>
        <strain evidence="1 2">F0432</strain>
    </source>
</reference>
<dbReference type="AlphaFoldDB" id="G9ZJD8"/>
<dbReference type="EMBL" id="AGCM01000185">
    <property type="protein sequence ID" value="EHM49962.1"/>
    <property type="molecule type" value="Genomic_DNA"/>
</dbReference>
<comment type="caution">
    <text evidence="1">The sequence shown here is derived from an EMBL/GenBank/DDBJ whole genome shotgun (WGS) entry which is preliminary data.</text>
</comment>
<dbReference type="HOGENOM" id="CLU_135490_0_0_6"/>